<gene>
    <name evidence="4" type="ORF">F3Y22_tig00110656pilonHSYRG00149</name>
</gene>
<dbReference type="InterPro" id="IPR007700">
    <property type="entry name" value="DUF668"/>
</dbReference>
<accession>A0A6A3A075</accession>
<dbReference type="Proteomes" id="UP000436088">
    <property type="component" value="Unassembled WGS sequence"/>
</dbReference>
<dbReference type="Pfam" id="PF05003">
    <property type="entry name" value="DUF668"/>
    <property type="match status" value="1"/>
</dbReference>
<keyword evidence="1" id="KW-0472">Membrane</keyword>
<dbReference type="PANTHER" id="PTHR31371:SF13">
    <property type="entry name" value="OS05G0457600 PROTEIN"/>
    <property type="match status" value="1"/>
</dbReference>
<proteinExistence type="predicted"/>
<dbReference type="GO" id="GO:0045927">
    <property type="term" value="P:positive regulation of growth"/>
    <property type="evidence" value="ECO:0007669"/>
    <property type="project" value="InterPro"/>
</dbReference>
<name>A0A6A3A075_HIBSY</name>
<comment type="caution">
    <text evidence="4">The sequence shown here is derived from an EMBL/GenBank/DDBJ whole genome shotgun (WGS) entry which is preliminary data.</text>
</comment>
<dbReference type="AlphaFoldDB" id="A0A6A3A075"/>
<dbReference type="EMBL" id="VEPZ02001065">
    <property type="protein sequence ID" value="KAE8696565.1"/>
    <property type="molecule type" value="Genomic_DNA"/>
</dbReference>
<evidence type="ECO:0000259" key="3">
    <source>
        <dbReference type="Pfam" id="PF11961"/>
    </source>
</evidence>
<feature type="transmembrane region" description="Helical" evidence="1">
    <location>
        <begin position="222"/>
        <end position="245"/>
    </location>
</feature>
<dbReference type="Pfam" id="PF11961">
    <property type="entry name" value="DUF3475"/>
    <property type="match status" value="1"/>
</dbReference>
<keyword evidence="4" id="KW-0675">Receptor</keyword>
<organism evidence="4 5">
    <name type="scientific">Hibiscus syriacus</name>
    <name type="common">Rose of Sharon</name>
    <dbReference type="NCBI Taxonomy" id="106335"/>
    <lineage>
        <taxon>Eukaryota</taxon>
        <taxon>Viridiplantae</taxon>
        <taxon>Streptophyta</taxon>
        <taxon>Embryophyta</taxon>
        <taxon>Tracheophyta</taxon>
        <taxon>Spermatophyta</taxon>
        <taxon>Magnoliopsida</taxon>
        <taxon>eudicotyledons</taxon>
        <taxon>Gunneridae</taxon>
        <taxon>Pentapetalae</taxon>
        <taxon>rosids</taxon>
        <taxon>malvids</taxon>
        <taxon>Malvales</taxon>
        <taxon>Malvaceae</taxon>
        <taxon>Malvoideae</taxon>
        <taxon>Hibiscus</taxon>
    </lineage>
</organism>
<feature type="domain" description="DUF3475" evidence="3">
    <location>
        <begin position="25"/>
        <end position="81"/>
    </location>
</feature>
<evidence type="ECO:0000259" key="2">
    <source>
        <dbReference type="Pfam" id="PF05003"/>
    </source>
</evidence>
<evidence type="ECO:0000313" key="4">
    <source>
        <dbReference type="EMBL" id="KAE8696565.1"/>
    </source>
</evidence>
<keyword evidence="5" id="KW-1185">Reference proteome</keyword>
<sequence length="476" mass="54156">MEDDTATYGCVMFLPDKPSSPTLQILAFETAKNMSRLVALYKSLTDEEFSKLRYGTVKSAGVEFLNSTNETYLLGLACKEKLEDLHRIAAVVSRLSKRCVNEELTRFEAAYQNMMKQGVIDISNLDFNSKNAGKIIEKMEKYANVTSLLYTSLAALDELELSEKRIQRSKSPRNSSDKKNIENINDKISFQRKQIRHFKHVSLWNKKIDKIVALMARIICTVYARICVVFGIYLPSLLATVTTAAAKRGSSIKRLCVSHSKGFHMKIYPEANLVKEEDKIKKISKSGPILIASKMKRGAARFISSELSPESKGLGFLFPGFTTTNNKASNIKTNVNQKLIQSAPENTVGAAGLAFGYANIIIKAENYFRSMTIITDAERKDMFDMLPINLKQTLRVKLRGQCHKDERERRGLAEWWKEALAEIIGRLAPVAHDTLRWQQERNLEQQTLVAKRTVLLFPRCISPTWRKRRLRSLRCW</sequence>
<protein>
    <submittedName>
        <fullName evidence="4">EF-TU receptor</fullName>
    </submittedName>
</protein>
<dbReference type="InterPro" id="IPR021864">
    <property type="entry name" value="DUF3475"/>
</dbReference>
<evidence type="ECO:0000256" key="1">
    <source>
        <dbReference type="SAM" id="Phobius"/>
    </source>
</evidence>
<evidence type="ECO:0000313" key="5">
    <source>
        <dbReference type="Proteomes" id="UP000436088"/>
    </source>
</evidence>
<feature type="domain" description="DUF668" evidence="2">
    <location>
        <begin position="347"/>
        <end position="436"/>
    </location>
</feature>
<reference evidence="4" key="1">
    <citation type="submission" date="2019-09" db="EMBL/GenBank/DDBJ databases">
        <title>Draft genome information of white flower Hibiscus syriacus.</title>
        <authorList>
            <person name="Kim Y.-M."/>
        </authorList>
    </citation>
    <scope>NUCLEOTIDE SEQUENCE [LARGE SCALE GENOMIC DNA]</scope>
    <source>
        <strain evidence="4">YM2019G1</strain>
    </source>
</reference>
<keyword evidence="1" id="KW-0812">Transmembrane</keyword>
<keyword evidence="1" id="KW-1133">Transmembrane helix</keyword>
<dbReference type="PANTHER" id="PTHR31371">
    <property type="entry name" value="BNAC09G50660D PROTEIN"/>
    <property type="match status" value="1"/>
</dbReference>